<protein>
    <submittedName>
        <fullName evidence="1">Uncharacterized protein</fullName>
    </submittedName>
</protein>
<comment type="caution">
    <text evidence="1">The sequence shown here is derived from an EMBL/GenBank/DDBJ whole genome shotgun (WGS) entry which is preliminary data.</text>
</comment>
<name>A0ABP8M8B9_9BACT</name>
<keyword evidence="2" id="KW-1185">Reference proteome</keyword>
<accession>A0ABP8M8B9</accession>
<evidence type="ECO:0000313" key="2">
    <source>
        <dbReference type="Proteomes" id="UP001500840"/>
    </source>
</evidence>
<proteinExistence type="predicted"/>
<organism evidence="1 2">
    <name type="scientific">Novipirellula rosea</name>
    <dbReference type="NCBI Taxonomy" id="1031540"/>
    <lineage>
        <taxon>Bacteria</taxon>
        <taxon>Pseudomonadati</taxon>
        <taxon>Planctomycetota</taxon>
        <taxon>Planctomycetia</taxon>
        <taxon>Pirellulales</taxon>
        <taxon>Pirellulaceae</taxon>
        <taxon>Novipirellula</taxon>
    </lineage>
</organism>
<sequence length="174" mass="19635">MTIDEYSQTLLDALIDELAIAIPRAFTSLSDEFADLCGFAIGTTRLLEFIVPVFQRQRELSSDSGDFARFFPPEWAVLNSRDRSDTFGDGVETARKRLETHCSAGDYDLRASVSDAFLGSLLSLLVDLVRNNQLGQKTNERYLTIWIAGDDLEWIIKASERLNTPELHQRVLSM</sequence>
<dbReference type="Proteomes" id="UP001500840">
    <property type="component" value="Unassembled WGS sequence"/>
</dbReference>
<reference evidence="2" key="1">
    <citation type="journal article" date="2019" name="Int. J. Syst. Evol. Microbiol.">
        <title>The Global Catalogue of Microorganisms (GCM) 10K type strain sequencing project: providing services to taxonomists for standard genome sequencing and annotation.</title>
        <authorList>
            <consortium name="The Broad Institute Genomics Platform"/>
            <consortium name="The Broad Institute Genome Sequencing Center for Infectious Disease"/>
            <person name="Wu L."/>
            <person name="Ma J."/>
        </authorList>
    </citation>
    <scope>NUCLEOTIDE SEQUENCE [LARGE SCALE GENOMIC DNA]</scope>
    <source>
        <strain evidence="2">JCM 17759</strain>
    </source>
</reference>
<gene>
    <name evidence="1" type="ORF">GCM10023156_05370</name>
</gene>
<dbReference type="EMBL" id="BAABGA010000008">
    <property type="protein sequence ID" value="GAA4445598.1"/>
    <property type="molecule type" value="Genomic_DNA"/>
</dbReference>
<evidence type="ECO:0000313" key="1">
    <source>
        <dbReference type="EMBL" id="GAA4445598.1"/>
    </source>
</evidence>